<dbReference type="AlphaFoldDB" id="A0A0H2RZP1"/>
<feature type="region of interest" description="Disordered" evidence="1">
    <location>
        <begin position="1"/>
        <end position="25"/>
    </location>
</feature>
<dbReference type="FunCoup" id="A0A0H2RZP1">
    <property type="interactions" value="67"/>
</dbReference>
<organism evidence="2 3">
    <name type="scientific">Schizopora paradoxa</name>
    <dbReference type="NCBI Taxonomy" id="27342"/>
    <lineage>
        <taxon>Eukaryota</taxon>
        <taxon>Fungi</taxon>
        <taxon>Dikarya</taxon>
        <taxon>Basidiomycota</taxon>
        <taxon>Agaricomycotina</taxon>
        <taxon>Agaricomycetes</taxon>
        <taxon>Hymenochaetales</taxon>
        <taxon>Schizoporaceae</taxon>
        <taxon>Schizopora</taxon>
    </lineage>
</organism>
<dbReference type="EMBL" id="KQ085907">
    <property type="protein sequence ID" value="KLO17224.1"/>
    <property type="molecule type" value="Genomic_DNA"/>
</dbReference>
<evidence type="ECO:0000313" key="2">
    <source>
        <dbReference type="EMBL" id="KLO17224.1"/>
    </source>
</evidence>
<dbReference type="STRING" id="27342.A0A0H2RZP1"/>
<gene>
    <name evidence="2" type="ORF">SCHPADRAFT_926015</name>
</gene>
<dbReference type="InterPro" id="IPR011990">
    <property type="entry name" value="TPR-like_helical_dom_sf"/>
</dbReference>
<feature type="compositionally biased region" description="Acidic residues" evidence="1">
    <location>
        <begin position="354"/>
        <end position="381"/>
    </location>
</feature>
<dbReference type="Pfam" id="PF14559">
    <property type="entry name" value="TPR_19"/>
    <property type="match status" value="1"/>
</dbReference>
<reference evidence="2 3" key="1">
    <citation type="submission" date="2015-04" db="EMBL/GenBank/DDBJ databases">
        <title>Complete genome sequence of Schizopora paradoxa KUC8140, a cosmopolitan wood degrader in East Asia.</title>
        <authorList>
            <consortium name="DOE Joint Genome Institute"/>
            <person name="Min B."/>
            <person name="Park H."/>
            <person name="Jang Y."/>
            <person name="Kim J.-J."/>
            <person name="Kim K.H."/>
            <person name="Pangilinan J."/>
            <person name="Lipzen A."/>
            <person name="Riley R."/>
            <person name="Grigoriev I.V."/>
            <person name="Spatafora J.W."/>
            <person name="Choi I.-G."/>
        </authorList>
    </citation>
    <scope>NUCLEOTIDE SEQUENCE [LARGE SCALE GENOMIC DNA]</scope>
    <source>
        <strain evidence="2 3">KUC8140</strain>
    </source>
</reference>
<dbReference type="OrthoDB" id="1914839at2759"/>
<evidence type="ECO:0000313" key="3">
    <source>
        <dbReference type="Proteomes" id="UP000053477"/>
    </source>
</evidence>
<protein>
    <submittedName>
        <fullName evidence="2">Uncharacterized protein</fullName>
    </submittedName>
</protein>
<dbReference type="Gene3D" id="1.25.40.10">
    <property type="entry name" value="Tetratricopeptide repeat domain"/>
    <property type="match status" value="2"/>
</dbReference>
<keyword evidence="3" id="KW-1185">Reference proteome</keyword>
<dbReference type="SUPFAM" id="SSF48452">
    <property type="entry name" value="TPR-like"/>
    <property type="match status" value="1"/>
</dbReference>
<dbReference type="Proteomes" id="UP000053477">
    <property type="component" value="Unassembled WGS sequence"/>
</dbReference>
<proteinExistence type="predicted"/>
<evidence type="ECO:0000256" key="1">
    <source>
        <dbReference type="SAM" id="MobiDB-lite"/>
    </source>
</evidence>
<dbReference type="InParanoid" id="A0A0H2RZP1"/>
<feature type="region of interest" description="Disordered" evidence="1">
    <location>
        <begin position="345"/>
        <end position="381"/>
    </location>
</feature>
<name>A0A0H2RZP1_9AGAM</name>
<sequence length="381" mass="43092">MGRIRTKSGKVITSKPSPATVVKEEPSTQSLLSKAQSLITQCNYELSQKFIRRILERDPHHVDARELLGITQLEMGELEDAKKTFQSLLSPTRSTVVPASAHLYLAQLSDEDPNLALKHYEAAVGILHNQLKGKERADAPTDADDSEESEADIRKNIVKVLVAMVEIWMAPTYDLCFDPKAEETCENLLKTAFETDSNNIDALICLSSFRLSQQKPEEAKQAAIQAWSVWKDEEDESKIPAISSRIELTKRFLEVQEYAAALHVLQTIMATDDQDVEAWYLEGWCFYLMAEQAKETNTKIEELSWEELAKDSRDCLENCRSLHTNLEHPDDKLLEHTIELIGQLDSLGIKPTPEEEQQEDDGDEWEDLPDDEDGDGDIDMS</sequence>
<accession>A0A0H2RZP1</accession>
<dbReference type="CDD" id="cd24142">
    <property type="entry name" value="ACL4-like"/>
    <property type="match status" value="1"/>
</dbReference>